<dbReference type="PANTHER" id="PTHR46429:SF1">
    <property type="entry name" value="23S RRNA (GUANOSINE-2'-O-)-METHYLTRANSFERASE RLMB"/>
    <property type="match status" value="1"/>
</dbReference>
<evidence type="ECO:0000256" key="1">
    <source>
        <dbReference type="ARBA" id="ARBA00022603"/>
    </source>
</evidence>
<dbReference type="HOGENOM" id="CLU_021322_0_1_12"/>
<dbReference type="Gene3D" id="3.40.1280.10">
    <property type="match status" value="1"/>
</dbReference>
<dbReference type="SMART" id="SM00967">
    <property type="entry name" value="SpoU_sub_bind"/>
    <property type="match status" value="1"/>
</dbReference>
<dbReference type="GO" id="GO:0032259">
    <property type="term" value="P:methylation"/>
    <property type="evidence" value="ECO:0007669"/>
    <property type="project" value="UniProtKB-KW"/>
</dbReference>
<evidence type="ECO:0000313" key="5">
    <source>
        <dbReference type="Proteomes" id="UP000002318"/>
    </source>
</evidence>
<dbReference type="InterPro" id="IPR001537">
    <property type="entry name" value="SpoU_MeTrfase"/>
</dbReference>
<evidence type="ECO:0000313" key="4">
    <source>
        <dbReference type="EMBL" id="ADK82292.1"/>
    </source>
</evidence>
<evidence type="ECO:0000256" key="2">
    <source>
        <dbReference type="ARBA" id="ARBA00022679"/>
    </source>
</evidence>
<accession>E1R5G4</accession>
<dbReference type="GO" id="GO:0008173">
    <property type="term" value="F:RNA methyltransferase activity"/>
    <property type="evidence" value="ECO:0007669"/>
    <property type="project" value="InterPro"/>
</dbReference>
<dbReference type="Pfam" id="PF08032">
    <property type="entry name" value="SpoU_sub_bind"/>
    <property type="match status" value="1"/>
</dbReference>
<dbReference type="AlphaFoldDB" id="E1R5G4"/>
<reference evidence="4 5" key="1">
    <citation type="journal article" date="2010" name="Stand. Genomic Sci.">
        <title>Complete genome sequence of Spirochaeta smaragdinae type strain (SEBR 4228).</title>
        <authorList>
            <person name="Mavromatis K."/>
            <person name="Yasawong M."/>
            <person name="Chertkov O."/>
            <person name="Lapidus A."/>
            <person name="Lucas S."/>
            <person name="Nolan M."/>
            <person name="Del Rio T.G."/>
            <person name="Tice H."/>
            <person name="Cheng J.F."/>
            <person name="Pitluck S."/>
            <person name="Liolios K."/>
            <person name="Ivanova N."/>
            <person name="Tapia R."/>
            <person name="Han C."/>
            <person name="Bruce D."/>
            <person name="Goodwin L."/>
            <person name="Pati A."/>
            <person name="Chen A."/>
            <person name="Palaniappan K."/>
            <person name="Land M."/>
            <person name="Hauser L."/>
            <person name="Chang Y.J."/>
            <person name="Jeffries C.D."/>
            <person name="Detter J.C."/>
            <person name="Rohde M."/>
            <person name="Brambilla E."/>
            <person name="Spring S."/>
            <person name="Goker M."/>
            <person name="Sikorski J."/>
            <person name="Woyke T."/>
            <person name="Bristow J."/>
            <person name="Eisen J.A."/>
            <person name="Markowitz V."/>
            <person name="Hugenholtz P."/>
            <person name="Klenk H.P."/>
            <person name="Kyrpides N.C."/>
        </authorList>
    </citation>
    <scope>NUCLEOTIDE SEQUENCE [LARGE SCALE GENOMIC DNA]</scope>
    <source>
        <strain evidence="5">DSM 11293 / JCM 15392 / SEBR 4228</strain>
    </source>
</reference>
<dbReference type="STRING" id="573413.Spirs_3194"/>
<keyword evidence="2" id="KW-0808">Transferase</keyword>
<gene>
    <name evidence="4" type="ordered locus">Spirs_3194</name>
</gene>
<dbReference type="InterPro" id="IPR029026">
    <property type="entry name" value="tRNA_m1G_MTases_N"/>
</dbReference>
<name>E1R5G4_SEDSS</name>
<dbReference type="NCBIfam" id="TIGR00186">
    <property type="entry name" value="rRNA_methyl_3"/>
    <property type="match status" value="1"/>
</dbReference>
<proteinExistence type="predicted"/>
<feature type="domain" description="RNA 2-O ribose methyltransferase substrate binding" evidence="3">
    <location>
        <begin position="6"/>
        <end position="79"/>
    </location>
</feature>
<dbReference type="InterPro" id="IPR029028">
    <property type="entry name" value="Alpha/beta_knot_MTases"/>
</dbReference>
<dbReference type="PANTHER" id="PTHR46429">
    <property type="entry name" value="23S RRNA (GUANOSINE-2'-O-)-METHYLTRANSFERASE RLMB"/>
    <property type="match status" value="1"/>
</dbReference>
<dbReference type="RefSeq" id="WP_013255751.1">
    <property type="nucleotide sequence ID" value="NC_014364.1"/>
</dbReference>
<keyword evidence="5" id="KW-1185">Reference proteome</keyword>
<protein>
    <submittedName>
        <fullName evidence="4">RNA methyltransferase, TrmH family, group 3</fullName>
    </submittedName>
</protein>
<dbReference type="SUPFAM" id="SSF55315">
    <property type="entry name" value="L30e-like"/>
    <property type="match status" value="1"/>
</dbReference>
<dbReference type="Gene3D" id="3.30.1330.30">
    <property type="match status" value="1"/>
</dbReference>
<evidence type="ECO:0000259" key="3">
    <source>
        <dbReference type="SMART" id="SM00967"/>
    </source>
</evidence>
<dbReference type="SUPFAM" id="SSF75217">
    <property type="entry name" value="alpha/beta knot"/>
    <property type="match status" value="1"/>
</dbReference>
<sequence>MMDRQHIYGFHAIEEALKKRHRGAELMVSGKSKRISALIALAEQKGCKVRNVSREELDDLSGGVDHRGVLLFLSDAVSSGRKPPTNRDFDTVLQQLATREEQALILLLDGITDPQNLGAILRSADQFAVDLVVLPERRSAGDGAVVDKVSAGASLHVPRSVVPNIPRAVEGLKKAGFWVYGADMGGGSAWNFSLKGKVAMVLGAEGRGIGRLVRERCDEIISIPSRGHIDSFNVSVAGGILLYECRRQQWSD</sequence>
<dbReference type="Pfam" id="PF00588">
    <property type="entry name" value="SpoU_methylase"/>
    <property type="match status" value="1"/>
</dbReference>
<dbReference type="KEGG" id="ssm:Spirs_3194"/>
<dbReference type="InterPro" id="IPR029064">
    <property type="entry name" value="Ribosomal_eL30-like_sf"/>
</dbReference>
<dbReference type="GO" id="GO:0003723">
    <property type="term" value="F:RNA binding"/>
    <property type="evidence" value="ECO:0007669"/>
    <property type="project" value="InterPro"/>
</dbReference>
<dbReference type="Proteomes" id="UP000002318">
    <property type="component" value="Chromosome"/>
</dbReference>
<organism evidence="4 5">
    <name type="scientific">Sediminispirochaeta smaragdinae (strain DSM 11293 / JCM 15392 / SEBR 4228)</name>
    <name type="common">Spirochaeta smaragdinae</name>
    <dbReference type="NCBI Taxonomy" id="573413"/>
    <lineage>
        <taxon>Bacteria</taxon>
        <taxon>Pseudomonadati</taxon>
        <taxon>Spirochaetota</taxon>
        <taxon>Spirochaetia</taxon>
        <taxon>Spirochaetales</taxon>
        <taxon>Spirochaetaceae</taxon>
        <taxon>Sediminispirochaeta</taxon>
    </lineage>
</organism>
<dbReference type="GO" id="GO:0006396">
    <property type="term" value="P:RNA processing"/>
    <property type="evidence" value="ECO:0007669"/>
    <property type="project" value="InterPro"/>
</dbReference>
<dbReference type="EMBL" id="CP002116">
    <property type="protein sequence ID" value="ADK82292.1"/>
    <property type="molecule type" value="Genomic_DNA"/>
</dbReference>
<dbReference type="CDD" id="cd18103">
    <property type="entry name" value="SpoU-like_RlmB"/>
    <property type="match status" value="1"/>
</dbReference>
<dbReference type="InterPro" id="IPR004441">
    <property type="entry name" value="rRNA_MeTrfase_TrmH"/>
</dbReference>
<dbReference type="InterPro" id="IPR013123">
    <property type="entry name" value="SpoU_subst-bd"/>
</dbReference>
<keyword evidence="1 4" id="KW-0489">Methyltransferase</keyword>
<dbReference type="GO" id="GO:0005829">
    <property type="term" value="C:cytosol"/>
    <property type="evidence" value="ECO:0007669"/>
    <property type="project" value="TreeGrafter"/>
</dbReference>
<dbReference type="eggNOG" id="COG0566">
    <property type="taxonomic scope" value="Bacteria"/>
</dbReference>